<feature type="region of interest" description="Disordered" evidence="1">
    <location>
        <begin position="1"/>
        <end position="30"/>
    </location>
</feature>
<evidence type="ECO:0000313" key="3">
    <source>
        <dbReference type="Proteomes" id="UP000249499"/>
    </source>
</evidence>
<dbReference type="Proteomes" id="UP000249499">
    <property type="component" value="Plasmid pRt1078"/>
</dbReference>
<dbReference type="AlphaFoldDB" id="A0AAF1K857"/>
<feature type="compositionally biased region" description="Polar residues" evidence="1">
    <location>
        <begin position="1"/>
        <end position="11"/>
    </location>
</feature>
<reference evidence="3" key="2">
    <citation type="journal article" date="2023" name="MicrobiologyOpen">
        <title>Genomics of the tumorigenes clade of the family Rhizobiaceae and description of Rhizobium rhododendri sp. nov.</title>
        <authorList>
            <person name="Kuzmanovic N."/>
            <person name="diCenzo G.C."/>
            <person name="Bunk B."/>
            <person name="Sproeer C."/>
            <person name="Fruehling A."/>
            <person name="Neumann-Schaal M."/>
            <person name="Overmann J."/>
            <person name="Smalla K."/>
        </authorList>
    </citation>
    <scope>NUCLEOTIDE SEQUENCE [LARGE SCALE GENOMIC DNA]</scope>
    <source>
        <strain evidence="3">1078</strain>
        <plasmid evidence="3">pRt1078</plasmid>
    </source>
</reference>
<dbReference type="Gene3D" id="1.20.5.2050">
    <property type="match status" value="1"/>
</dbReference>
<protein>
    <recommendedName>
        <fullName evidence="4">AP2/ERF domain-containing protein</fullName>
    </recommendedName>
</protein>
<evidence type="ECO:0008006" key="4">
    <source>
        <dbReference type="Google" id="ProtNLM"/>
    </source>
</evidence>
<keyword evidence="3" id="KW-1185">Reference proteome</keyword>
<proteinExistence type="predicted"/>
<accession>A0AAF1K857</accession>
<organism evidence="2 3">
    <name type="scientific">Rhizobium tumorigenes</name>
    <dbReference type="NCBI Taxonomy" id="2041385"/>
    <lineage>
        <taxon>Bacteria</taxon>
        <taxon>Pseudomonadati</taxon>
        <taxon>Pseudomonadota</taxon>
        <taxon>Alphaproteobacteria</taxon>
        <taxon>Hyphomicrobiales</taxon>
        <taxon>Rhizobiaceae</taxon>
        <taxon>Rhizobium/Agrobacterium group</taxon>
        <taxon>Rhizobium</taxon>
    </lineage>
</organism>
<evidence type="ECO:0000256" key="1">
    <source>
        <dbReference type="SAM" id="MobiDB-lite"/>
    </source>
</evidence>
<dbReference type="KEGG" id="rtu:PR017_20215"/>
<geneLocation type="plasmid" evidence="2 3">
    <name>pRt1078</name>
</geneLocation>
<gene>
    <name evidence="2" type="ORF">PR017_20215</name>
</gene>
<dbReference type="RefSeq" id="WP_240539059.1">
    <property type="nucleotide sequence ID" value="NZ_CP117256.1"/>
</dbReference>
<evidence type="ECO:0000313" key="2">
    <source>
        <dbReference type="EMBL" id="WFR97544.1"/>
    </source>
</evidence>
<dbReference type="EMBL" id="CP117256">
    <property type="protein sequence ID" value="WFR97544.1"/>
    <property type="molecule type" value="Genomic_DNA"/>
</dbReference>
<keyword evidence="2" id="KW-0614">Plasmid</keyword>
<reference evidence="2 3" key="1">
    <citation type="journal article" date="2018" name="Sci. Rep.">
        <title>Rhizobium tumorigenes sp. nov., a novel plant tumorigenic bacterium isolated from cane gall tumors on thornless blackberry.</title>
        <authorList>
            <person name="Kuzmanovi N."/>
            <person name="Smalla K."/>
            <person name="Gronow S."/>
            <person name="PuBawska J."/>
        </authorList>
    </citation>
    <scope>NUCLEOTIDE SEQUENCE [LARGE SCALE GENOMIC DNA]</scope>
    <source>
        <strain evidence="2 3">1078</strain>
    </source>
</reference>
<name>A0AAF1K857_9HYPH</name>
<sequence>MASSENPTTPEKQQDDADTYGLTREPANKNRGAGWSVALRRRGHKIVRLFKDSIYGSSEASYERARAYRDAIISAVPPPTNHEQAVQIRRNNHSGISGVRRVETESGDAWQATLLTKEGQKRETFPVGRYGEEVAKSMAIAQRSRWLKGLAGKHLAYSIHSEEVTRHKFNDQLVSSGDVMPHVQITEEEIVARLAAIDVAFDADRPPRLRVRVKSYAKGRLSVAISDGGQPAQRKLIQLNTASLSHADMLQASRTTIGEVVAAFYNADVARWFMETHGSALLAEANFDSAVGFNVLVWIPGEVHGK</sequence>